<dbReference type="SUPFAM" id="SSF51621">
    <property type="entry name" value="Phosphoenolpyruvate/pyruvate domain"/>
    <property type="match status" value="1"/>
</dbReference>
<sequence>MTAGGGVERFRSLHHGRAAGDPLVLPGPWDAASARIFADAGFEALATPSHGVSASLGYEDGHTPADEMFAAVARIVRAVDVPVTADIERGYGLGPEEIVERLLESGAVGCNLEDSAGGELVDPRRQADFLTAVHEAAGGRLFVNARIDTYLRGSAQPMADALVRGRLYVAAGAECVYPIGATGGDIGVLARELNVPVNALARVDGGPSPRELGAAGASRITFGGGLAQRAGAAVERLARELRGG</sequence>
<dbReference type="Proteomes" id="UP000176087">
    <property type="component" value="Unassembled WGS sequence"/>
</dbReference>
<protein>
    <submittedName>
        <fullName evidence="1">Carboxyvinyl-carboxyphosphonate phosphorylmutase</fullName>
    </submittedName>
</protein>
<gene>
    <name evidence="1" type="ORF">AN215_22410</name>
</gene>
<dbReference type="Pfam" id="PF13714">
    <property type="entry name" value="PEP_mutase"/>
    <property type="match status" value="1"/>
</dbReference>
<dbReference type="RefSeq" id="WP_070011495.1">
    <property type="nucleotide sequence ID" value="NZ_LJGS01000040.1"/>
</dbReference>
<dbReference type="Gene3D" id="3.20.20.60">
    <property type="entry name" value="Phosphoenolpyruvate-binding domains"/>
    <property type="match status" value="1"/>
</dbReference>
<accession>A0A1E7JFU1</accession>
<dbReference type="InterPro" id="IPR039556">
    <property type="entry name" value="ICL/PEPM"/>
</dbReference>
<keyword evidence="2" id="KW-1185">Reference proteome</keyword>
<comment type="caution">
    <text evidence="1">The sequence shown here is derived from an EMBL/GenBank/DDBJ whole genome shotgun (WGS) entry which is preliminary data.</text>
</comment>
<proteinExistence type="predicted"/>
<dbReference type="OrthoDB" id="9780430at2"/>
<name>A0A1E7JFU1_9ACTN</name>
<dbReference type="STRING" id="933944.AN215_22410"/>
<dbReference type="PANTHER" id="PTHR42905">
    <property type="entry name" value="PHOSPHOENOLPYRUVATE CARBOXYLASE"/>
    <property type="match status" value="1"/>
</dbReference>
<dbReference type="GO" id="GO:0003824">
    <property type="term" value="F:catalytic activity"/>
    <property type="evidence" value="ECO:0007669"/>
    <property type="project" value="InterPro"/>
</dbReference>
<organism evidence="1 2">
    <name type="scientific">Streptomyces abyssalis</name>
    <dbReference type="NCBI Taxonomy" id="933944"/>
    <lineage>
        <taxon>Bacteria</taxon>
        <taxon>Bacillati</taxon>
        <taxon>Actinomycetota</taxon>
        <taxon>Actinomycetes</taxon>
        <taxon>Kitasatosporales</taxon>
        <taxon>Streptomycetaceae</taxon>
        <taxon>Streptomyces</taxon>
    </lineage>
</organism>
<evidence type="ECO:0000313" key="2">
    <source>
        <dbReference type="Proteomes" id="UP000176087"/>
    </source>
</evidence>
<dbReference type="EMBL" id="LJGT01000041">
    <property type="protein sequence ID" value="OEU85335.1"/>
    <property type="molecule type" value="Genomic_DNA"/>
</dbReference>
<reference evidence="1 2" key="1">
    <citation type="journal article" date="2016" name="Front. Microbiol.">
        <title>Comparative Genomics Analysis of Streptomyces Species Reveals Their Adaptation to the Marine Environment and Their Diversity at the Genomic Level.</title>
        <authorList>
            <person name="Tian X."/>
            <person name="Zhang Z."/>
            <person name="Yang T."/>
            <person name="Chen M."/>
            <person name="Li J."/>
            <person name="Chen F."/>
            <person name="Yang J."/>
            <person name="Li W."/>
            <person name="Zhang B."/>
            <person name="Zhang Z."/>
            <person name="Wu J."/>
            <person name="Zhang C."/>
            <person name="Long L."/>
            <person name="Xiao J."/>
        </authorList>
    </citation>
    <scope>NUCLEOTIDE SEQUENCE [LARGE SCALE GENOMIC DNA]</scope>
    <source>
        <strain evidence="1 2">SCSIO 10390</strain>
    </source>
</reference>
<dbReference type="InterPro" id="IPR015813">
    <property type="entry name" value="Pyrv/PenolPyrv_kinase-like_dom"/>
</dbReference>
<dbReference type="CDD" id="cd00377">
    <property type="entry name" value="ICL_PEPM"/>
    <property type="match status" value="1"/>
</dbReference>
<dbReference type="PANTHER" id="PTHR42905:SF16">
    <property type="entry name" value="CARBOXYPHOSPHONOENOLPYRUVATE PHOSPHONOMUTASE-LIKE PROTEIN (AFU_ORTHOLOGUE AFUA_5G07230)"/>
    <property type="match status" value="1"/>
</dbReference>
<dbReference type="InterPro" id="IPR040442">
    <property type="entry name" value="Pyrv_kinase-like_dom_sf"/>
</dbReference>
<dbReference type="PATRIC" id="fig|933944.5.peg.6043"/>
<evidence type="ECO:0000313" key="1">
    <source>
        <dbReference type="EMBL" id="OEU85335.1"/>
    </source>
</evidence>
<dbReference type="AlphaFoldDB" id="A0A1E7JFU1"/>